<protein>
    <recommendedName>
        <fullName evidence="6">DUF4283 domain-containing protein</fullName>
    </recommendedName>
</protein>
<dbReference type="Proteomes" id="UP000824120">
    <property type="component" value="Chromosome 1"/>
</dbReference>
<dbReference type="InterPro" id="IPR025558">
    <property type="entry name" value="DUF4283"/>
</dbReference>
<keyword evidence="2" id="KW-0217">Developmental protein</keyword>
<evidence type="ECO:0000256" key="2">
    <source>
        <dbReference type="ARBA" id="ARBA00022473"/>
    </source>
</evidence>
<comment type="subcellular location">
    <subcellularLocation>
        <location evidence="1">Nucleus</location>
    </subcellularLocation>
</comment>
<feature type="region of interest" description="Disordered" evidence="5">
    <location>
        <begin position="20"/>
        <end position="39"/>
    </location>
</feature>
<comment type="similarity">
    <text evidence="4">Belongs to the DONSON family.</text>
</comment>
<gene>
    <name evidence="7" type="ORF">H5410_000340</name>
</gene>
<sequence length="1077" mass="121368">MAAKVAAAGMVHQSNALNFGGGSSSKVTTTTLKRKTPSELRGEQLKKKNIVELVDESIVSNGGPMSGLFPGPKRCDVSRYPRYVDIRVDELFPPEKVASGLSWFQEKKMASKTFETCDLKHDMHLHYCKSFSLTVIGKYKENVQAENSGNTKNCSVPSAFPAKNQQRSKCPKFSLASTVTGKDHATEPCSTSERCSENTFRSVTELSLGSVDVHGLSTVDMDKALRGLATHEHLGAAAKIAESSETDGGIRSKNFCSEFHVPCKMTPLDLTMKTNIRVVSSSSINWFHRLINCGANNVVARSSVNCFTKLKMTCLSEVTSVSQATNPTSLHSWMYPQSPLPPSVISALTLSASAGGQLDFLSERQLAWQDSFRSLYYMLRKNVCSIFYVCTAQFVIMFTSSYSEENKHVCNAYISQSTRGLRSLLKEHDVSYSMPLCHSKLEELNTEELVELSEIEKQNLGQMESSKSEWAERSRKMMTRSVMSKKAMEWICFCLREASKEHKKETRSWKLADREAELFCTKKQNEYGKFMSVITLNSGGRSSLIIPELALNAGWVDIALKIERFIKCQQRKKEHSFSRVTEEEYSYAEAVQQSKWGSSNLRRAEMNTKKGSILITKLVNIKEEDLLKRCLIGYCTARKKEKPTLADIRSWALTNWKKVFGVYIYELNSEMFLFEFPNRYMAELIIQGQWRWKSSIFHLDWWSPTTGCTPSPSTVRETWIRVVGIPLHLWSRKVFQEIGDLCGGWIETEEETELKNHPKWARILVKNNGRNLPKEVSVACDGITYFFSIWAESKPRFEIRPESGGIVAGKDEVFCPGNRFTQRSDGVNVYDIVPKSHPFRDFSTLKHVGCTSTAGKTMGNGAHERHVSFLNEKAELGPSGKPKKNNNSKWPSGPDFAAHVIFNDLQGTKIGYTETHKLASDITALHVSNSGEGKQNMNIKVVTELLEEEIRGDLMITGEEEPNSIDGGDDREVTKSGETGLAIQSSNTEMVNWEVEEPVPIMVQQQQRAQDVDKANSTWVQQNLIKLGKIFGIDFQGHEEEATEFLLQIDIETSRRMEQILKLRNSRSRVHKNLKVL</sequence>
<evidence type="ECO:0000256" key="1">
    <source>
        <dbReference type="ARBA" id="ARBA00004123"/>
    </source>
</evidence>
<dbReference type="GO" id="GO:0005634">
    <property type="term" value="C:nucleus"/>
    <property type="evidence" value="ECO:0007669"/>
    <property type="project" value="UniProtKB-SubCell"/>
</dbReference>
<feature type="region of interest" description="Disordered" evidence="5">
    <location>
        <begin position="872"/>
        <end position="892"/>
    </location>
</feature>
<comment type="caution">
    <text evidence="7">The sequence shown here is derived from an EMBL/GenBank/DDBJ whole genome shotgun (WGS) entry which is preliminary data.</text>
</comment>
<dbReference type="GO" id="GO:0033260">
    <property type="term" value="P:nuclear DNA replication"/>
    <property type="evidence" value="ECO:0007669"/>
    <property type="project" value="TreeGrafter"/>
</dbReference>
<evidence type="ECO:0000313" key="8">
    <source>
        <dbReference type="Proteomes" id="UP000824120"/>
    </source>
</evidence>
<dbReference type="AlphaFoldDB" id="A0A9J6AWX7"/>
<organism evidence="7 8">
    <name type="scientific">Solanum commersonii</name>
    <name type="common">Commerson's wild potato</name>
    <name type="synonym">Commerson's nightshade</name>
    <dbReference type="NCBI Taxonomy" id="4109"/>
    <lineage>
        <taxon>Eukaryota</taxon>
        <taxon>Viridiplantae</taxon>
        <taxon>Streptophyta</taxon>
        <taxon>Embryophyta</taxon>
        <taxon>Tracheophyta</taxon>
        <taxon>Spermatophyta</taxon>
        <taxon>Magnoliopsida</taxon>
        <taxon>eudicotyledons</taxon>
        <taxon>Gunneridae</taxon>
        <taxon>Pentapetalae</taxon>
        <taxon>asterids</taxon>
        <taxon>lamiids</taxon>
        <taxon>Solanales</taxon>
        <taxon>Solanaceae</taxon>
        <taxon>Solanoideae</taxon>
        <taxon>Solaneae</taxon>
        <taxon>Solanum</taxon>
    </lineage>
</organism>
<keyword evidence="3" id="KW-0539">Nucleus</keyword>
<evidence type="ECO:0000259" key="6">
    <source>
        <dbReference type="Pfam" id="PF14111"/>
    </source>
</evidence>
<dbReference type="EMBL" id="JACXVP010000001">
    <property type="protein sequence ID" value="KAG5628623.1"/>
    <property type="molecule type" value="Genomic_DNA"/>
</dbReference>
<evidence type="ECO:0000313" key="7">
    <source>
        <dbReference type="EMBL" id="KAG5628623.1"/>
    </source>
</evidence>
<dbReference type="Pfam" id="PF14111">
    <property type="entry name" value="DUF4283"/>
    <property type="match status" value="1"/>
</dbReference>
<evidence type="ECO:0000256" key="3">
    <source>
        <dbReference type="ARBA" id="ARBA00023242"/>
    </source>
</evidence>
<proteinExistence type="inferred from homology"/>
<keyword evidence="8" id="KW-1185">Reference proteome</keyword>
<dbReference type="PRINTS" id="PR02064">
    <property type="entry name" value="DONSON"/>
</dbReference>
<name>A0A9J6AWX7_SOLCO</name>
<dbReference type="PANTHER" id="PTHR12972">
    <property type="entry name" value="DOWNSTREAM NEIGHBOR OF SON"/>
    <property type="match status" value="1"/>
</dbReference>
<dbReference type="PANTHER" id="PTHR12972:SF0">
    <property type="entry name" value="PROTEIN DOWNSTREAM NEIGHBOR OF SON"/>
    <property type="match status" value="1"/>
</dbReference>
<evidence type="ECO:0000256" key="5">
    <source>
        <dbReference type="SAM" id="MobiDB-lite"/>
    </source>
</evidence>
<feature type="domain" description="DUF4283" evidence="6">
    <location>
        <begin position="624"/>
        <end position="710"/>
    </location>
</feature>
<dbReference type="OrthoDB" id="1283442at2759"/>
<dbReference type="InterPro" id="IPR024861">
    <property type="entry name" value="Donson"/>
</dbReference>
<accession>A0A9J6AWX7</accession>
<reference evidence="7 8" key="1">
    <citation type="submission" date="2020-09" db="EMBL/GenBank/DDBJ databases">
        <title>De no assembly of potato wild relative species, Solanum commersonii.</title>
        <authorList>
            <person name="Cho K."/>
        </authorList>
    </citation>
    <scope>NUCLEOTIDE SEQUENCE [LARGE SCALE GENOMIC DNA]</scope>
    <source>
        <strain evidence="7">LZ3.2</strain>
        <tissue evidence="7">Leaf</tissue>
    </source>
</reference>
<evidence type="ECO:0000256" key="4">
    <source>
        <dbReference type="ARBA" id="ARBA00025806"/>
    </source>
</evidence>